<comment type="caution">
    <text evidence="14">The sequence shown here is derived from an EMBL/GenBank/DDBJ whole genome shotgun (WGS) entry which is preliminary data.</text>
</comment>
<keyword evidence="15" id="KW-1185">Reference proteome</keyword>
<dbReference type="Gene3D" id="3.30.70.20">
    <property type="match status" value="3"/>
</dbReference>
<dbReference type="Gene3D" id="1.10.3480.10">
    <property type="entry name" value="TorD-like"/>
    <property type="match status" value="1"/>
</dbReference>
<dbReference type="GO" id="GO:0042128">
    <property type="term" value="P:nitrate assimilation"/>
    <property type="evidence" value="ECO:0007669"/>
    <property type="project" value="UniProtKB-KW"/>
</dbReference>
<name>A0A231H0W2_9NOCA</name>
<dbReference type="InterPro" id="IPR003765">
    <property type="entry name" value="NO3_reductase_chaperone_NarJ"/>
</dbReference>
<dbReference type="PROSITE" id="PS51379">
    <property type="entry name" value="4FE4S_FER_2"/>
    <property type="match status" value="3"/>
</dbReference>
<dbReference type="InterPro" id="IPR017896">
    <property type="entry name" value="4Fe4S_Fe-S-bd"/>
</dbReference>
<dbReference type="GO" id="GO:0051131">
    <property type="term" value="P:chaperone-mediated protein complex assembly"/>
    <property type="evidence" value="ECO:0007669"/>
    <property type="project" value="InterPro"/>
</dbReference>
<dbReference type="GO" id="GO:0030313">
    <property type="term" value="C:cell envelope"/>
    <property type="evidence" value="ECO:0007669"/>
    <property type="project" value="UniProtKB-SubCell"/>
</dbReference>
<feature type="compositionally biased region" description="Basic residues" evidence="12">
    <location>
        <begin position="554"/>
        <end position="564"/>
    </location>
</feature>
<keyword evidence="4" id="KW-0813">Transport</keyword>
<keyword evidence="11" id="KW-0534">Nitrate assimilation</keyword>
<dbReference type="InterPro" id="IPR006547">
    <property type="entry name" value="NO3_Rdtase_bsu"/>
</dbReference>
<keyword evidence="10" id="KW-0411">Iron-sulfur</keyword>
<comment type="subcellular location">
    <subcellularLocation>
        <location evidence="3">Cell envelope</location>
    </subcellularLocation>
</comment>
<dbReference type="PANTHER" id="PTHR43518">
    <property type="entry name" value="NITRATE REDUCTASE BETA SUBUNIT"/>
    <property type="match status" value="1"/>
</dbReference>
<keyword evidence="7" id="KW-0677">Repeat</keyword>
<evidence type="ECO:0000256" key="5">
    <source>
        <dbReference type="ARBA" id="ARBA00022485"/>
    </source>
</evidence>
<dbReference type="InterPro" id="IPR029263">
    <property type="entry name" value="Nitr_red_bet_C"/>
</dbReference>
<keyword evidence="6" id="KW-0479">Metal-binding</keyword>
<feature type="region of interest" description="Disordered" evidence="12">
    <location>
        <begin position="521"/>
        <end position="615"/>
    </location>
</feature>
<dbReference type="NCBIfam" id="TIGR01660">
    <property type="entry name" value="narH"/>
    <property type="match status" value="1"/>
</dbReference>
<feature type="domain" description="4Fe-4S ferredoxin-type" evidence="13">
    <location>
        <begin position="173"/>
        <end position="204"/>
    </location>
</feature>
<evidence type="ECO:0000256" key="4">
    <source>
        <dbReference type="ARBA" id="ARBA00022448"/>
    </source>
</evidence>
<dbReference type="Pfam" id="PF02613">
    <property type="entry name" value="Nitrate_red_del"/>
    <property type="match status" value="1"/>
</dbReference>
<dbReference type="InterPro" id="IPR038262">
    <property type="entry name" value="Nitr_red_bet_C_sf"/>
</dbReference>
<dbReference type="EMBL" id="NGAF01000013">
    <property type="protein sequence ID" value="OXR42478.1"/>
    <property type="molecule type" value="Genomic_DNA"/>
</dbReference>
<evidence type="ECO:0000256" key="3">
    <source>
        <dbReference type="ARBA" id="ARBA00004196"/>
    </source>
</evidence>
<keyword evidence="9" id="KW-0408">Iron</keyword>
<evidence type="ECO:0000313" key="14">
    <source>
        <dbReference type="EMBL" id="OXR42478.1"/>
    </source>
</evidence>
<comment type="cofactor">
    <cofactor evidence="1">
        <name>[3Fe-4S] cluster</name>
        <dbReference type="ChEBI" id="CHEBI:21137"/>
    </cofactor>
</comment>
<dbReference type="Pfam" id="PF13247">
    <property type="entry name" value="Fer4_11"/>
    <property type="match status" value="1"/>
</dbReference>
<dbReference type="InterPro" id="IPR036411">
    <property type="entry name" value="TorD-like_sf"/>
</dbReference>
<evidence type="ECO:0000256" key="2">
    <source>
        <dbReference type="ARBA" id="ARBA00001966"/>
    </source>
</evidence>
<feature type="compositionally biased region" description="Basic residues" evidence="12">
    <location>
        <begin position="533"/>
        <end position="545"/>
    </location>
</feature>
<evidence type="ECO:0000256" key="8">
    <source>
        <dbReference type="ARBA" id="ARBA00022982"/>
    </source>
</evidence>
<proteinExistence type="predicted"/>
<dbReference type="GO" id="GO:0016020">
    <property type="term" value="C:membrane"/>
    <property type="evidence" value="ECO:0007669"/>
    <property type="project" value="TreeGrafter"/>
</dbReference>
<dbReference type="GO" id="GO:0008940">
    <property type="term" value="F:nitrate reductase activity"/>
    <property type="evidence" value="ECO:0007669"/>
    <property type="project" value="InterPro"/>
</dbReference>
<dbReference type="Proteomes" id="UP000215506">
    <property type="component" value="Unassembled WGS sequence"/>
</dbReference>
<keyword evidence="5" id="KW-0004">4Fe-4S</keyword>
<comment type="cofactor">
    <cofactor evidence="2">
        <name>[4Fe-4S] cluster</name>
        <dbReference type="ChEBI" id="CHEBI:49883"/>
    </cofactor>
</comment>
<organism evidence="14 15">
    <name type="scientific">Nocardia cerradoensis</name>
    <dbReference type="NCBI Taxonomy" id="85688"/>
    <lineage>
        <taxon>Bacteria</taxon>
        <taxon>Bacillati</taxon>
        <taxon>Actinomycetota</taxon>
        <taxon>Actinomycetes</taxon>
        <taxon>Mycobacteriales</taxon>
        <taxon>Nocardiaceae</taxon>
        <taxon>Nocardia</taxon>
    </lineage>
</organism>
<evidence type="ECO:0000256" key="10">
    <source>
        <dbReference type="ARBA" id="ARBA00023014"/>
    </source>
</evidence>
<dbReference type="GO" id="GO:0051539">
    <property type="term" value="F:4 iron, 4 sulfur cluster binding"/>
    <property type="evidence" value="ECO:0007669"/>
    <property type="project" value="UniProtKB-KW"/>
</dbReference>
<protein>
    <submittedName>
        <fullName evidence="14">Respiratory nitrate reductase 2 beta chain</fullName>
        <ecNumber evidence="14">1.7.99.4</ecNumber>
    </submittedName>
</protein>
<evidence type="ECO:0000256" key="6">
    <source>
        <dbReference type="ARBA" id="ARBA00022723"/>
    </source>
</evidence>
<evidence type="ECO:0000256" key="11">
    <source>
        <dbReference type="ARBA" id="ARBA00023063"/>
    </source>
</evidence>
<dbReference type="FunFam" id="3.30.70.20:FF:000043">
    <property type="entry name" value="Respiratory nitrate reductase beta subunit"/>
    <property type="match status" value="1"/>
</dbReference>
<feature type="region of interest" description="Disordered" evidence="12">
    <location>
        <begin position="801"/>
        <end position="825"/>
    </location>
</feature>
<evidence type="ECO:0000259" key="13">
    <source>
        <dbReference type="PROSITE" id="PS51379"/>
    </source>
</evidence>
<keyword evidence="14" id="KW-0560">Oxidoreductase</keyword>
<dbReference type="GO" id="GO:0046872">
    <property type="term" value="F:metal ion binding"/>
    <property type="evidence" value="ECO:0007669"/>
    <property type="project" value="UniProtKB-KW"/>
</dbReference>
<dbReference type="PANTHER" id="PTHR43518:SF1">
    <property type="entry name" value="RESPIRATORY NITRATE REDUCTASE 1 BETA CHAIN"/>
    <property type="match status" value="1"/>
</dbReference>
<dbReference type="GO" id="GO:0009061">
    <property type="term" value="P:anaerobic respiration"/>
    <property type="evidence" value="ECO:0007669"/>
    <property type="project" value="TreeGrafter"/>
</dbReference>
<accession>A0A231H0W2</accession>
<dbReference type="SUPFAM" id="SSF54862">
    <property type="entry name" value="4Fe-4S ferredoxins"/>
    <property type="match status" value="1"/>
</dbReference>
<feature type="domain" description="4Fe-4S ferredoxin-type" evidence="13">
    <location>
        <begin position="206"/>
        <end position="235"/>
    </location>
</feature>
<dbReference type="GO" id="GO:0009325">
    <property type="term" value="C:nitrate reductase complex"/>
    <property type="evidence" value="ECO:0007669"/>
    <property type="project" value="InterPro"/>
</dbReference>
<dbReference type="Gene3D" id="1.10.3650.10">
    <property type="entry name" value="nitrate reductase domain like"/>
    <property type="match status" value="1"/>
</dbReference>
<dbReference type="InterPro" id="IPR020945">
    <property type="entry name" value="DMSO/NO3_reduct_chaperone"/>
</dbReference>
<dbReference type="NCBIfam" id="TIGR00684">
    <property type="entry name" value="narJ"/>
    <property type="match status" value="1"/>
</dbReference>
<dbReference type="EC" id="1.7.99.4" evidence="14"/>
<dbReference type="AlphaFoldDB" id="A0A231H0W2"/>
<evidence type="ECO:0000256" key="7">
    <source>
        <dbReference type="ARBA" id="ARBA00022737"/>
    </source>
</evidence>
<feature type="domain" description="4Fe-4S ferredoxin-type" evidence="13">
    <location>
        <begin position="7"/>
        <end position="36"/>
    </location>
</feature>
<gene>
    <name evidence="14" type="primary">narY_2</name>
    <name evidence="14" type="ORF">B7C42_05254</name>
</gene>
<dbReference type="GO" id="GO:0051082">
    <property type="term" value="F:unfolded protein binding"/>
    <property type="evidence" value="ECO:0007669"/>
    <property type="project" value="InterPro"/>
</dbReference>
<dbReference type="Pfam" id="PF14711">
    <property type="entry name" value="Nitr_red_bet_C"/>
    <property type="match status" value="1"/>
</dbReference>
<reference evidence="14 15" key="1">
    <citation type="submission" date="2017-07" db="EMBL/GenBank/DDBJ databases">
        <title>First draft Genome Sequence of Nocardia cerradoensis isolated from human infection.</title>
        <authorList>
            <person name="Carrasco G."/>
        </authorList>
    </citation>
    <scope>NUCLEOTIDE SEQUENCE [LARGE SCALE GENOMIC DNA]</scope>
    <source>
        <strain evidence="14 15">CNM20130759</strain>
    </source>
</reference>
<sequence length="825" mass="91433">MKPMAQLAMVMNLDKCIGCHTCSVTCKQTWTNRAGVEYVWFNNVETRPGQGYPRSYENQSRWKGGWVLDRKGRLRLRRGGRMRTLFTIFDNPTLPELSDYYEPWTYDYDTLTTAPLQRHPPVARPRSLITGRDTAITWSANWDDNLGGAPELAAADPLLDEIGDKVRFEFEQTFMFYLPRICEHCLNPACMAACPSGAIYKRAEDGIVLVDQDRCRGWRMCVSGCPYKKVYFNHRTGKAEKCTFCFPRLEVGLPTVCAETCVGRLRYIGVLLYDADTVTDIASTPDERDLYAAQRDALLDPFDPQVIAACERTGIPRDWVQAAQRSPVYALIRTYRVALPLHPEYRTVPMVWYIPPLSPVVDVLRDTGHDAEDHGNLFAAIEALRIPVDYLAQLFTAGDTAPVEAVLRRMAAMRSYMRDVNLGRPPRPEIATAAGMSEEQLYDMYRLLALAKYEQRYVVPTAHAEQAHGLEEGGDAQLYARCQSRPSATPGDRHRRRHVRGTALRHVSAAGAGEIRAALRRSDGSCRTGARARGTRHRMRSGPRRRPGDGRLGSVRRKLRRAHSGRGGELPHVAGPPDRRRAHLATDAGEPAQLGRARTAGGPVTAAAGREASPMTRTTTRCAAWQIQSLLLGYPDGALLDSLPLLTRATAALPIAVGAPLRPLLSHLASTPPMPLGSEYVDTFDHRKRFSPYLTYFSHGDTRKRGMALLRLKQLYRRAGWQLDDAELPDHLAVVLEFAATEPDAGLRVLTDHRAGVEVMRAALREYGSPWAGVLDSVSATLPPLGGTDSEAVARLIAAGPPGEEVGTEPFAPPTYMPTPIGGRR</sequence>
<evidence type="ECO:0000256" key="9">
    <source>
        <dbReference type="ARBA" id="ARBA00023004"/>
    </source>
</evidence>
<dbReference type="SUPFAM" id="SSF89155">
    <property type="entry name" value="TorD-like"/>
    <property type="match status" value="1"/>
</dbReference>
<evidence type="ECO:0000313" key="15">
    <source>
        <dbReference type="Proteomes" id="UP000215506"/>
    </source>
</evidence>
<evidence type="ECO:0000256" key="12">
    <source>
        <dbReference type="SAM" id="MobiDB-lite"/>
    </source>
</evidence>
<evidence type="ECO:0000256" key="1">
    <source>
        <dbReference type="ARBA" id="ARBA00001927"/>
    </source>
</evidence>
<dbReference type="GO" id="GO:0009055">
    <property type="term" value="F:electron transfer activity"/>
    <property type="evidence" value="ECO:0007669"/>
    <property type="project" value="TreeGrafter"/>
</dbReference>
<keyword evidence="8" id="KW-0249">Electron transport</keyword>